<dbReference type="EMBL" id="KV440978">
    <property type="protein sequence ID" value="OAD74731.1"/>
    <property type="molecule type" value="Genomic_DNA"/>
</dbReference>
<dbReference type="SUPFAM" id="SSF51735">
    <property type="entry name" value="NAD(P)-binding Rossmann-fold domains"/>
    <property type="match status" value="1"/>
</dbReference>
<reference evidence="3" key="1">
    <citation type="submission" date="2015-06" db="EMBL/GenBank/DDBJ databases">
        <title>Expansion of signal transduction pathways in fungi by whole-genome duplication.</title>
        <authorList>
            <consortium name="DOE Joint Genome Institute"/>
            <person name="Corrochano L.M."/>
            <person name="Kuo A."/>
            <person name="Marcet-Houben M."/>
            <person name="Polaino S."/>
            <person name="Salamov A."/>
            <person name="Villalobos J.M."/>
            <person name="Alvarez M.I."/>
            <person name="Avalos J."/>
            <person name="Benito E.P."/>
            <person name="Benoit I."/>
            <person name="Burger G."/>
            <person name="Camino L.P."/>
            <person name="Canovas D."/>
            <person name="Cerda-Olmedo E."/>
            <person name="Cheng J.-F."/>
            <person name="Dominguez A."/>
            <person name="Elias M."/>
            <person name="Eslava A.P."/>
            <person name="Glaser F."/>
            <person name="Grimwood J."/>
            <person name="Gutierrez G."/>
            <person name="Heitman J."/>
            <person name="Henrissat B."/>
            <person name="Iturriaga E.A."/>
            <person name="Lang B.F."/>
            <person name="Lavin J.L."/>
            <person name="Lee S."/>
            <person name="Li W."/>
            <person name="Lindquist E."/>
            <person name="Lopez-Garcia S."/>
            <person name="Luque E.M."/>
            <person name="Marcos A.T."/>
            <person name="Martin J."/>
            <person name="McCluskey K."/>
            <person name="Medina H.R."/>
            <person name="Miralles-Duran A."/>
            <person name="Miyazaki A."/>
            <person name="Munoz-Torres E."/>
            <person name="Oguiza J.A."/>
            <person name="Ohm R."/>
            <person name="Olmedo M."/>
            <person name="Orejas M."/>
            <person name="Ortiz-Castellanos L."/>
            <person name="Pisabarro A.G."/>
            <person name="Rodriguez-Romero J."/>
            <person name="Ruiz-Herrera J."/>
            <person name="Ruiz-Vazquez R."/>
            <person name="Sanz C."/>
            <person name="Schackwitz W."/>
            <person name="Schmutz J."/>
            <person name="Shahriari M."/>
            <person name="Shelest E."/>
            <person name="Silva-Franco F."/>
            <person name="Soanes D."/>
            <person name="Syed K."/>
            <person name="Tagua V.G."/>
            <person name="Talbot N.J."/>
            <person name="Thon M."/>
            <person name="De vries R.P."/>
            <person name="Wiebenga A."/>
            <person name="Yadav J.S."/>
            <person name="Braun E.L."/>
            <person name="Baker S."/>
            <person name="Garre V."/>
            <person name="Horwitz B."/>
            <person name="Torres-Martinez S."/>
            <person name="Idnurm A."/>
            <person name="Herrera-Estrella A."/>
            <person name="Gabaldon T."/>
            <person name="Grigoriev I.V."/>
        </authorList>
    </citation>
    <scope>NUCLEOTIDE SEQUENCE [LARGE SCALE GENOMIC DNA]</scope>
    <source>
        <strain evidence="3">NRRL 1555(-)</strain>
    </source>
</reference>
<dbReference type="InterPro" id="IPR036291">
    <property type="entry name" value="NAD(P)-bd_dom_sf"/>
</dbReference>
<gene>
    <name evidence="2" type="ORF">PHYBLDRAFT_167080</name>
</gene>
<dbReference type="InParanoid" id="A0A163ANP9"/>
<sequence length="327" mass="36066">MDKTIIPIAYSADQTYTGAGEPPFYQPLLRLFNKEWNYSKTNLIGKVAIVTGANDGIGKESAIDLAKRNATVIIACRDSEKSRQALEDIRLASGSDKVTLEYVDFASLQSVKDFYTAFIATHKNLHLLINNAGVFNTTRKETVDGFEGTFGVNHVGPFLLTELLLPTLIASKPSRIINVGSAGMRWATINFDDIQLEKNFSGFGSYGQSKLANALYAYHLSRRLSGKGVTANVLHPGAVRTSIAARDKKLLNTITTTIFGLFALYTKSPIQGAQTILYLATAPEVEEKSGLYWENCAVHSPINKLENDEDTQNRLYEISNLLVKKYI</sequence>
<dbReference type="InterPro" id="IPR002347">
    <property type="entry name" value="SDR_fam"/>
</dbReference>
<accession>A0A163ANP9</accession>
<dbReference type="FunCoup" id="A0A163ANP9">
    <property type="interactions" value="176"/>
</dbReference>
<dbReference type="RefSeq" id="XP_018292771.1">
    <property type="nucleotide sequence ID" value="XM_018435561.1"/>
</dbReference>
<evidence type="ECO:0000313" key="2">
    <source>
        <dbReference type="EMBL" id="OAD74731.1"/>
    </source>
</evidence>
<dbReference type="Proteomes" id="UP000077315">
    <property type="component" value="Unassembled WGS sequence"/>
</dbReference>
<proteinExistence type="predicted"/>
<dbReference type="PANTHER" id="PTHR43157:SF31">
    <property type="entry name" value="PHOSPHATIDYLINOSITOL-GLYCAN BIOSYNTHESIS CLASS F PROTEIN"/>
    <property type="match status" value="1"/>
</dbReference>
<dbReference type="STRING" id="763407.A0A163ANP9"/>
<dbReference type="VEuPathDB" id="FungiDB:PHYBLDRAFT_167080"/>
<dbReference type="PRINTS" id="PR00081">
    <property type="entry name" value="GDHRDH"/>
</dbReference>
<protein>
    <submittedName>
        <fullName evidence="2">Uncharacterized protein</fullName>
    </submittedName>
</protein>
<keyword evidence="1" id="KW-0560">Oxidoreductase</keyword>
<evidence type="ECO:0000256" key="1">
    <source>
        <dbReference type="ARBA" id="ARBA00023002"/>
    </source>
</evidence>
<dbReference type="AlphaFoldDB" id="A0A163ANP9"/>
<evidence type="ECO:0000313" key="3">
    <source>
        <dbReference type="Proteomes" id="UP000077315"/>
    </source>
</evidence>
<keyword evidence="3" id="KW-1185">Reference proteome</keyword>
<name>A0A163ANP9_PHYB8</name>
<organism evidence="2 3">
    <name type="scientific">Phycomyces blakesleeanus (strain ATCC 8743b / DSM 1359 / FGSC 10004 / NBRC 33097 / NRRL 1555)</name>
    <dbReference type="NCBI Taxonomy" id="763407"/>
    <lineage>
        <taxon>Eukaryota</taxon>
        <taxon>Fungi</taxon>
        <taxon>Fungi incertae sedis</taxon>
        <taxon>Mucoromycota</taxon>
        <taxon>Mucoromycotina</taxon>
        <taxon>Mucoromycetes</taxon>
        <taxon>Mucorales</taxon>
        <taxon>Phycomycetaceae</taxon>
        <taxon>Phycomyces</taxon>
    </lineage>
</organism>
<dbReference type="CDD" id="cd05327">
    <property type="entry name" value="retinol-DH_like_SDR_c_like"/>
    <property type="match status" value="1"/>
</dbReference>
<dbReference type="GO" id="GO:0016491">
    <property type="term" value="F:oxidoreductase activity"/>
    <property type="evidence" value="ECO:0007669"/>
    <property type="project" value="UniProtKB-KW"/>
</dbReference>
<dbReference type="OrthoDB" id="191139at2759"/>
<dbReference type="PANTHER" id="PTHR43157">
    <property type="entry name" value="PHOSPHATIDYLINOSITOL-GLYCAN BIOSYNTHESIS CLASS F PROTEIN-RELATED"/>
    <property type="match status" value="1"/>
</dbReference>
<dbReference type="Pfam" id="PF00106">
    <property type="entry name" value="adh_short"/>
    <property type="match status" value="1"/>
</dbReference>
<dbReference type="GeneID" id="28996467"/>
<dbReference type="Gene3D" id="3.40.50.720">
    <property type="entry name" value="NAD(P)-binding Rossmann-like Domain"/>
    <property type="match status" value="1"/>
</dbReference>